<dbReference type="GO" id="GO:0008395">
    <property type="term" value="F:steroid hydroxylase activity"/>
    <property type="evidence" value="ECO:0007669"/>
    <property type="project" value="TreeGrafter"/>
</dbReference>
<dbReference type="InterPro" id="IPR036396">
    <property type="entry name" value="Cyt_P450_sf"/>
</dbReference>
<dbReference type="EMBL" id="NCKV01000926">
    <property type="protein sequence ID" value="RWS29416.1"/>
    <property type="molecule type" value="Genomic_DNA"/>
</dbReference>
<sequence>MEVINEAAENKTDIDLKELWGCYTLDVIAKCCFAIDINSYKDPNNIFVQKVAELNQFRILPALAYFFIPDAVYKLLGFQRRNFQKFDYFVDLINHVINEREKSKTEHSDFLQMVIEAVKNDKEFINETNNSYDRDMVIAQSILFLIAGYETTALLLTFCSYVLATEPQIQEQLHNEISAIPSNEGIMDHEALMSAPYLNAFVLETLRCFPPGIRFERVSNEEYTIAEYGLTLPKDS</sequence>
<keyword evidence="5" id="KW-0408">Iron</keyword>
<evidence type="ECO:0000256" key="2">
    <source>
        <dbReference type="ARBA" id="ARBA00022617"/>
    </source>
</evidence>
<dbReference type="GO" id="GO:0016705">
    <property type="term" value="F:oxidoreductase activity, acting on paired donors, with incorporation or reduction of molecular oxygen"/>
    <property type="evidence" value="ECO:0007669"/>
    <property type="project" value="InterPro"/>
</dbReference>
<dbReference type="Proteomes" id="UP000288716">
    <property type="component" value="Unassembled WGS sequence"/>
</dbReference>
<dbReference type="GO" id="GO:0005506">
    <property type="term" value="F:iron ion binding"/>
    <property type="evidence" value="ECO:0007669"/>
    <property type="project" value="InterPro"/>
</dbReference>
<accession>A0A443SPG8</accession>
<keyword evidence="7" id="KW-0812">Transmembrane</keyword>
<gene>
    <name evidence="8" type="ORF">B4U80_10309</name>
</gene>
<dbReference type="SUPFAM" id="SSF48264">
    <property type="entry name" value="Cytochrome P450"/>
    <property type="match status" value="1"/>
</dbReference>
<keyword evidence="9" id="KW-1185">Reference proteome</keyword>
<evidence type="ECO:0000256" key="4">
    <source>
        <dbReference type="ARBA" id="ARBA00023002"/>
    </source>
</evidence>
<protein>
    <submittedName>
        <fullName evidence="8">Cytochrome P450-like protein 4</fullName>
    </submittedName>
</protein>
<feature type="transmembrane region" description="Helical" evidence="7">
    <location>
        <begin position="142"/>
        <end position="164"/>
    </location>
</feature>
<dbReference type="InterPro" id="IPR001128">
    <property type="entry name" value="Cyt_P450"/>
</dbReference>
<evidence type="ECO:0000256" key="3">
    <source>
        <dbReference type="ARBA" id="ARBA00022723"/>
    </source>
</evidence>
<dbReference type="OrthoDB" id="6499032at2759"/>
<organism evidence="8 9">
    <name type="scientific">Leptotrombidium deliense</name>
    <dbReference type="NCBI Taxonomy" id="299467"/>
    <lineage>
        <taxon>Eukaryota</taxon>
        <taxon>Metazoa</taxon>
        <taxon>Ecdysozoa</taxon>
        <taxon>Arthropoda</taxon>
        <taxon>Chelicerata</taxon>
        <taxon>Arachnida</taxon>
        <taxon>Acari</taxon>
        <taxon>Acariformes</taxon>
        <taxon>Trombidiformes</taxon>
        <taxon>Prostigmata</taxon>
        <taxon>Anystina</taxon>
        <taxon>Parasitengona</taxon>
        <taxon>Trombiculoidea</taxon>
        <taxon>Trombiculidae</taxon>
        <taxon>Leptotrombidium</taxon>
    </lineage>
</organism>
<evidence type="ECO:0000256" key="1">
    <source>
        <dbReference type="ARBA" id="ARBA00010617"/>
    </source>
</evidence>
<dbReference type="Gene3D" id="1.10.630.10">
    <property type="entry name" value="Cytochrome P450"/>
    <property type="match status" value="1"/>
</dbReference>
<proteinExistence type="inferred from homology"/>
<evidence type="ECO:0000313" key="9">
    <source>
        <dbReference type="Proteomes" id="UP000288716"/>
    </source>
</evidence>
<reference evidence="8 9" key="1">
    <citation type="journal article" date="2018" name="Gigascience">
        <title>Genomes of trombidid mites reveal novel predicted allergens and laterally-transferred genes associated with secondary metabolism.</title>
        <authorList>
            <person name="Dong X."/>
            <person name="Chaisiri K."/>
            <person name="Xia D."/>
            <person name="Armstrong S.D."/>
            <person name="Fang Y."/>
            <person name="Donnelly M.J."/>
            <person name="Kadowaki T."/>
            <person name="McGarry J.W."/>
            <person name="Darby A.C."/>
            <person name="Makepeace B.L."/>
        </authorList>
    </citation>
    <scope>NUCLEOTIDE SEQUENCE [LARGE SCALE GENOMIC DNA]</scope>
    <source>
        <strain evidence="8">UoL-UT</strain>
    </source>
</reference>
<keyword evidence="7" id="KW-1133">Transmembrane helix</keyword>
<evidence type="ECO:0000256" key="5">
    <source>
        <dbReference type="ARBA" id="ARBA00023004"/>
    </source>
</evidence>
<comment type="caution">
    <text evidence="8">The sequence shown here is derived from an EMBL/GenBank/DDBJ whole genome shotgun (WGS) entry which is preliminary data.</text>
</comment>
<comment type="similarity">
    <text evidence="1">Belongs to the cytochrome P450 family.</text>
</comment>
<dbReference type="PANTHER" id="PTHR24302:SF15">
    <property type="entry name" value="FATTY-ACID PEROXYGENASE"/>
    <property type="match status" value="1"/>
</dbReference>
<keyword evidence="3" id="KW-0479">Metal-binding</keyword>
<dbReference type="GO" id="GO:0020037">
    <property type="term" value="F:heme binding"/>
    <property type="evidence" value="ECO:0007669"/>
    <property type="project" value="InterPro"/>
</dbReference>
<keyword evidence="4" id="KW-0560">Oxidoreductase</keyword>
<dbReference type="VEuPathDB" id="VectorBase:LDEU002623"/>
<dbReference type="Pfam" id="PF00067">
    <property type="entry name" value="p450"/>
    <property type="match status" value="1"/>
</dbReference>
<evidence type="ECO:0000313" key="8">
    <source>
        <dbReference type="EMBL" id="RWS29416.1"/>
    </source>
</evidence>
<evidence type="ECO:0000256" key="6">
    <source>
        <dbReference type="ARBA" id="ARBA00023033"/>
    </source>
</evidence>
<evidence type="ECO:0000256" key="7">
    <source>
        <dbReference type="SAM" id="Phobius"/>
    </source>
</evidence>
<keyword evidence="6" id="KW-0503">Monooxygenase</keyword>
<dbReference type="PANTHER" id="PTHR24302">
    <property type="entry name" value="CYTOCHROME P450 FAMILY 3"/>
    <property type="match status" value="1"/>
</dbReference>
<keyword evidence="2" id="KW-0349">Heme</keyword>
<dbReference type="InterPro" id="IPR050705">
    <property type="entry name" value="Cytochrome_P450_3A"/>
</dbReference>
<feature type="non-terminal residue" evidence="8">
    <location>
        <position position="236"/>
    </location>
</feature>
<dbReference type="AlphaFoldDB" id="A0A443SPG8"/>
<name>A0A443SPG8_9ACAR</name>
<dbReference type="STRING" id="299467.A0A443SPG8"/>
<keyword evidence="7" id="KW-0472">Membrane</keyword>